<evidence type="ECO:0000256" key="3">
    <source>
        <dbReference type="ARBA" id="ARBA00022679"/>
    </source>
</evidence>
<reference evidence="10 11" key="1">
    <citation type="submission" date="2018-03" db="EMBL/GenBank/DDBJ databases">
        <title>Genomic Encyclopedia of Archaeal and Bacterial Type Strains, Phase II (KMG-II): from individual species to whole genera.</title>
        <authorList>
            <person name="Goeker M."/>
        </authorList>
    </citation>
    <scope>NUCLEOTIDE SEQUENCE [LARGE SCALE GENOMIC DNA]</scope>
    <source>
        <strain evidence="10 11">DSM 24859</strain>
    </source>
</reference>
<comment type="caution">
    <text evidence="10">The sequence shown here is derived from an EMBL/GenBank/DDBJ whole genome shotgun (WGS) entry which is preliminary data.</text>
</comment>
<feature type="transmembrane region" description="Helical" evidence="8">
    <location>
        <begin position="237"/>
        <end position="258"/>
    </location>
</feature>
<keyword evidence="7 8" id="KW-0472">Membrane</keyword>
<feature type="transmembrane region" description="Helical" evidence="8">
    <location>
        <begin position="273"/>
        <end position="297"/>
    </location>
</feature>
<sequence>MNLNISVIVPLKNEEESLPELAAWIDRVMQAHHFTYEVWMVDDGSTDDSWSVIQQLAAQNSSIKGIKFQRNYGKSAALNEGFSAAQGDVVITMDADLQDSPDEIPELYRMIMEEGFDLVSGWKKKRYDNAFTKNLPSKLYNYTTTRMSGVKLHDMNCGLKSYRKKVVKSIEVYGEMHRYIPVIAKWNGFRKIGEKVVEHRARKYGVTKFGLERFINGFLDLATIMFIGKFGKRPMHLFGALGSLSFFVGFIIAFYLAFAKIFFDKVNMTDRPIFYLALLCMIIGSQLFLTGFIGELVTRNATERNSYLVEERMDHTITDYELQITDLREDRPRGSRNS</sequence>
<evidence type="ECO:0000256" key="2">
    <source>
        <dbReference type="ARBA" id="ARBA00022676"/>
    </source>
</evidence>
<evidence type="ECO:0000259" key="9">
    <source>
        <dbReference type="Pfam" id="PF00535"/>
    </source>
</evidence>
<evidence type="ECO:0000256" key="4">
    <source>
        <dbReference type="ARBA" id="ARBA00022692"/>
    </source>
</evidence>
<dbReference type="InterPro" id="IPR029044">
    <property type="entry name" value="Nucleotide-diphossugar_trans"/>
</dbReference>
<dbReference type="GO" id="GO:0099621">
    <property type="term" value="F:undecaprenyl-phosphate 4-deoxy-4-formamido-L-arabinose transferase activity"/>
    <property type="evidence" value="ECO:0007669"/>
    <property type="project" value="TreeGrafter"/>
</dbReference>
<dbReference type="Gene3D" id="3.90.550.10">
    <property type="entry name" value="Spore Coat Polysaccharide Biosynthesis Protein SpsA, Chain A"/>
    <property type="match status" value="1"/>
</dbReference>
<proteinExistence type="predicted"/>
<evidence type="ECO:0000256" key="8">
    <source>
        <dbReference type="SAM" id="Phobius"/>
    </source>
</evidence>
<dbReference type="SUPFAM" id="SSF53448">
    <property type="entry name" value="Nucleotide-diphospho-sugar transferases"/>
    <property type="match status" value="1"/>
</dbReference>
<keyword evidence="3 10" id="KW-0808">Transferase</keyword>
<dbReference type="InterPro" id="IPR001173">
    <property type="entry name" value="Glyco_trans_2-like"/>
</dbReference>
<keyword evidence="11" id="KW-1185">Reference proteome</keyword>
<dbReference type="PANTHER" id="PTHR48090:SF3">
    <property type="entry name" value="UNDECAPRENYL-PHOSPHATE 4-DEOXY-4-FORMAMIDO-L-ARABINOSE TRANSFERASE"/>
    <property type="match status" value="1"/>
</dbReference>
<dbReference type="PANTHER" id="PTHR48090">
    <property type="entry name" value="UNDECAPRENYL-PHOSPHATE 4-DEOXY-4-FORMAMIDO-L-ARABINOSE TRANSFERASE-RELATED"/>
    <property type="match status" value="1"/>
</dbReference>
<evidence type="ECO:0000313" key="10">
    <source>
        <dbReference type="EMBL" id="PSL46064.1"/>
    </source>
</evidence>
<name>A0A2P8HIM0_CHINA</name>
<evidence type="ECO:0000313" key="11">
    <source>
        <dbReference type="Proteomes" id="UP000240971"/>
    </source>
</evidence>
<dbReference type="EMBL" id="PYAW01000003">
    <property type="protein sequence ID" value="PSL46064.1"/>
    <property type="molecule type" value="Genomic_DNA"/>
</dbReference>
<dbReference type="RefSeq" id="WP_106528880.1">
    <property type="nucleotide sequence ID" value="NZ_PYAW01000003.1"/>
</dbReference>
<dbReference type="InterPro" id="IPR050256">
    <property type="entry name" value="Glycosyltransferase_2"/>
</dbReference>
<protein>
    <submittedName>
        <fullName evidence="10">Glycosyltransferase involved in cell wall biosynthesis</fullName>
    </submittedName>
</protein>
<keyword evidence="5" id="KW-0448">Lipopolysaccharide biosynthesis</keyword>
<keyword evidence="2" id="KW-0328">Glycosyltransferase</keyword>
<evidence type="ECO:0000256" key="1">
    <source>
        <dbReference type="ARBA" id="ARBA00022475"/>
    </source>
</evidence>
<keyword evidence="4 8" id="KW-0812">Transmembrane</keyword>
<dbReference type="AlphaFoldDB" id="A0A2P8HIM0"/>
<gene>
    <name evidence="10" type="ORF">CLV51_10340</name>
</gene>
<organism evidence="10 11">
    <name type="scientific">Chitinophaga niastensis</name>
    <dbReference type="NCBI Taxonomy" id="536980"/>
    <lineage>
        <taxon>Bacteria</taxon>
        <taxon>Pseudomonadati</taxon>
        <taxon>Bacteroidota</taxon>
        <taxon>Chitinophagia</taxon>
        <taxon>Chitinophagales</taxon>
        <taxon>Chitinophagaceae</taxon>
        <taxon>Chitinophaga</taxon>
    </lineage>
</organism>
<feature type="domain" description="Glycosyltransferase 2-like" evidence="9">
    <location>
        <begin position="6"/>
        <end position="169"/>
    </location>
</feature>
<keyword evidence="1" id="KW-1003">Cell membrane</keyword>
<evidence type="ECO:0000256" key="5">
    <source>
        <dbReference type="ARBA" id="ARBA00022985"/>
    </source>
</evidence>
<evidence type="ECO:0000256" key="6">
    <source>
        <dbReference type="ARBA" id="ARBA00022989"/>
    </source>
</evidence>
<accession>A0A2P8HIM0</accession>
<dbReference type="Pfam" id="PF00535">
    <property type="entry name" value="Glycos_transf_2"/>
    <property type="match status" value="1"/>
</dbReference>
<dbReference type="GO" id="GO:0005886">
    <property type="term" value="C:plasma membrane"/>
    <property type="evidence" value="ECO:0007669"/>
    <property type="project" value="TreeGrafter"/>
</dbReference>
<dbReference type="OrthoDB" id="9807778at2"/>
<evidence type="ECO:0000256" key="7">
    <source>
        <dbReference type="ARBA" id="ARBA00023136"/>
    </source>
</evidence>
<dbReference type="Proteomes" id="UP000240971">
    <property type="component" value="Unassembled WGS sequence"/>
</dbReference>
<dbReference type="CDD" id="cd04187">
    <property type="entry name" value="DPM1_like_bac"/>
    <property type="match status" value="1"/>
</dbReference>
<dbReference type="GO" id="GO:0009103">
    <property type="term" value="P:lipopolysaccharide biosynthetic process"/>
    <property type="evidence" value="ECO:0007669"/>
    <property type="project" value="UniProtKB-KW"/>
</dbReference>
<keyword evidence="6 8" id="KW-1133">Transmembrane helix</keyword>